<dbReference type="GO" id="GO:0000293">
    <property type="term" value="F:ferric-chelate reductase activity"/>
    <property type="evidence" value="ECO:0007669"/>
    <property type="project" value="UniProtKB-ARBA"/>
</dbReference>
<dbReference type="PRINTS" id="PR00081">
    <property type="entry name" value="GDHRDH"/>
</dbReference>
<sequence>MAVSSSTPLQPQVSALSHADPSCGVLSLFSLAGKTALVTGGTRGIGREMAIALAEAGADIILAQRDPTNTATRDEIVSRTGRTVSIQVADLSSRESVKGIIPQFVRDGKVVDILLNCAGIQRRYLSEKFPDKDWDEVIQVNLTSVFMLCREFGAYLLARDPATFSSKRKGAIINVASLLSFQGGITVPAYAASKGGVAQLTKALSNEWASKGISVNGIAPGYIDTDMNVALINDPERNSGIMARIPAGRWGRPEDFKGVVVFLASEASSYYTRGLLGVNVKLDTLLIQIISASLGATCLVVLVARFAQMWHAYMRRVTSFQATPKYQQYWATAESSQWADIKRHLMYAPLGRKRHNREFKLSEAINVGTLPSRLHTILLTTYFLSQAAYITFLDYKVNEKAALIAELRGRSGVLALLNMIPLVIFAGRNNPLIRLLHISFDTYNLLHRWIGRMVVLESVLHTAAWATNSVSAGGWNNTMASLRTVPFFTGGMLGTIGMVFLLLHSPSPIRHAFYETFLHLHQLAVFLTFAGIYMHLSIDRLPQLPWLQFIITFWAVERLTRFVRLLYLNFSRRHGMTHVMVKALPGEASRVTFFLPRNVRIHPGSHVYAYIPRISFWMSHPFSIAWAETGKNHMPPNYSSDTSSRGSLDPSSEKREIDNPEFTSNRFQPTNVTLVMAARTGMTRKLYQAALACPNKTLYTTGFIEGPYRSFPSSFFASYGTVILFSGGAGITHHLMQTRELLENAIKGTVATRRVYLVWSVRTTEHLTWVQGFMDYILQLPNRREMLITKLFISKPRSMREILSPSETLQMFPGRCRPDVVLDEVMPNHVGATAVSVCGPGAFADEVRASVRKRVGMGPVIDFVEESFTW</sequence>
<feature type="transmembrane region" description="Helical" evidence="12">
    <location>
        <begin position="374"/>
        <end position="392"/>
    </location>
</feature>
<dbReference type="GO" id="GO:0015677">
    <property type="term" value="P:copper ion import"/>
    <property type="evidence" value="ECO:0007669"/>
    <property type="project" value="TreeGrafter"/>
</dbReference>
<dbReference type="InterPro" id="IPR013112">
    <property type="entry name" value="FAD-bd_8"/>
</dbReference>
<keyword evidence="7 12" id="KW-1133">Transmembrane helix</keyword>
<dbReference type="Pfam" id="PF08030">
    <property type="entry name" value="NAD_binding_6"/>
    <property type="match status" value="1"/>
</dbReference>
<proteinExistence type="inferred from homology"/>
<dbReference type="InterPro" id="IPR039261">
    <property type="entry name" value="FNR_nucleotide-bd"/>
</dbReference>
<dbReference type="InterPro" id="IPR013121">
    <property type="entry name" value="Fe_red_NAD-bd_6"/>
</dbReference>
<dbReference type="SMART" id="SM00822">
    <property type="entry name" value="PKS_KR"/>
    <property type="match status" value="1"/>
</dbReference>
<dbReference type="EMBL" id="LZYO01000232">
    <property type="protein sequence ID" value="ODH24422.1"/>
    <property type="molecule type" value="Genomic_DNA"/>
</dbReference>
<dbReference type="Proteomes" id="UP000242814">
    <property type="component" value="Unassembled WGS sequence"/>
</dbReference>
<feature type="transmembrane region" description="Helical" evidence="12">
    <location>
        <begin position="449"/>
        <end position="467"/>
    </location>
</feature>
<keyword evidence="9" id="KW-0406">Ion transport</keyword>
<reference evidence="14 15" key="1">
    <citation type="submission" date="2016-06" db="EMBL/GenBank/DDBJ databases">
        <authorList>
            <person name="Kjaerup R.B."/>
            <person name="Dalgaard T.S."/>
            <person name="Juul-Madsen H.R."/>
        </authorList>
    </citation>
    <scope>NUCLEOTIDE SEQUENCE [LARGE SCALE GENOMIC DNA]</scope>
    <source>
        <strain evidence="14 15">Pb300</strain>
    </source>
</reference>
<feature type="domain" description="FAD-binding FR-type" evidence="13">
    <location>
        <begin position="552"/>
        <end position="714"/>
    </location>
</feature>
<dbReference type="Gene3D" id="3.40.50.80">
    <property type="entry name" value="Nucleotide-binding domain of ferredoxin-NADP reductase (FNR) module"/>
    <property type="match status" value="1"/>
</dbReference>
<dbReference type="InterPro" id="IPR036291">
    <property type="entry name" value="NAD(P)-bd_dom_sf"/>
</dbReference>
<dbReference type="Pfam" id="PF00106">
    <property type="entry name" value="adh_short"/>
    <property type="match status" value="1"/>
</dbReference>
<comment type="subcellular location">
    <subcellularLocation>
        <location evidence="1">Membrane</location>
        <topology evidence="1">Multi-pass membrane protein</topology>
    </subcellularLocation>
</comment>
<dbReference type="SFLD" id="SFLDS00052">
    <property type="entry name" value="Ferric_Reductase_Domain"/>
    <property type="match status" value="1"/>
</dbReference>
<dbReference type="InterPro" id="IPR057326">
    <property type="entry name" value="KR_dom"/>
</dbReference>
<keyword evidence="10 12" id="KW-0472">Membrane</keyword>
<dbReference type="SFLD" id="SFLDG01168">
    <property type="entry name" value="Ferric_reductase_subgroup_(FRE"/>
    <property type="match status" value="1"/>
</dbReference>
<dbReference type="VEuPathDB" id="FungiDB:PADG_06711"/>
<keyword evidence="6" id="KW-0249">Electron transport</keyword>
<evidence type="ECO:0000256" key="11">
    <source>
        <dbReference type="SAM" id="MobiDB-lite"/>
    </source>
</evidence>
<keyword evidence="4 12" id="KW-0812">Transmembrane</keyword>
<evidence type="ECO:0000256" key="8">
    <source>
        <dbReference type="ARBA" id="ARBA00023002"/>
    </source>
</evidence>
<dbReference type="InterPro" id="IPR017927">
    <property type="entry name" value="FAD-bd_FR_type"/>
</dbReference>
<dbReference type="PRINTS" id="PR00080">
    <property type="entry name" value="SDRFAMILY"/>
</dbReference>
<comment type="similarity">
    <text evidence="2">Belongs to the ferric reductase (FRE) family.</text>
</comment>
<comment type="caution">
    <text evidence="14">The sequence shown here is derived from an EMBL/GenBank/DDBJ whole genome shotgun (WGS) entry which is preliminary data.</text>
</comment>
<gene>
    <name evidence="14" type="ORF">ACO22_05318</name>
</gene>
<evidence type="ECO:0000313" key="15">
    <source>
        <dbReference type="Proteomes" id="UP000242814"/>
    </source>
</evidence>
<dbReference type="FunFam" id="3.40.50.720:FF:000398">
    <property type="entry name" value="Probable 2-deoxy-D-gluconate 3-dehydrogenase"/>
    <property type="match status" value="1"/>
</dbReference>
<evidence type="ECO:0000256" key="3">
    <source>
        <dbReference type="ARBA" id="ARBA00022448"/>
    </source>
</evidence>
<feature type="compositionally biased region" description="Polar residues" evidence="11">
    <location>
        <begin position="637"/>
        <end position="650"/>
    </location>
</feature>
<dbReference type="PANTHER" id="PTHR32361">
    <property type="entry name" value="FERRIC/CUPRIC REDUCTASE TRANSMEMBRANE COMPONENT"/>
    <property type="match status" value="1"/>
</dbReference>
<dbReference type="AlphaFoldDB" id="A0A1D2JAN7"/>
<dbReference type="SUPFAM" id="SSF51735">
    <property type="entry name" value="NAD(P)-binding Rossmann-fold domains"/>
    <property type="match status" value="1"/>
</dbReference>
<dbReference type="InterPro" id="IPR020904">
    <property type="entry name" value="Sc_DH/Rdtase_CS"/>
</dbReference>
<feature type="transmembrane region" description="Helical" evidence="12">
    <location>
        <begin position="412"/>
        <end position="428"/>
    </location>
</feature>
<dbReference type="VEuPathDB" id="FungiDB:PABG_06003"/>
<evidence type="ECO:0000256" key="10">
    <source>
        <dbReference type="ARBA" id="ARBA00023136"/>
    </source>
</evidence>
<dbReference type="GO" id="GO:0006879">
    <property type="term" value="P:intracellular iron ion homeostasis"/>
    <property type="evidence" value="ECO:0007669"/>
    <property type="project" value="TreeGrafter"/>
</dbReference>
<feature type="region of interest" description="Disordered" evidence="11">
    <location>
        <begin position="635"/>
        <end position="663"/>
    </location>
</feature>
<organism evidence="14 15">
    <name type="scientific">Paracoccidioides brasiliensis</name>
    <dbReference type="NCBI Taxonomy" id="121759"/>
    <lineage>
        <taxon>Eukaryota</taxon>
        <taxon>Fungi</taxon>
        <taxon>Dikarya</taxon>
        <taxon>Ascomycota</taxon>
        <taxon>Pezizomycotina</taxon>
        <taxon>Eurotiomycetes</taxon>
        <taxon>Eurotiomycetidae</taxon>
        <taxon>Onygenales</taxon>
        <taxon>Ajellomycetaceae</taxon>
        <taxon>Paracoccidioides</taxon>
    </lineage>
</organism>
<keyword evidence="8" id="KW-0560">Oxidoreductase</keyword>
<feature type="transmembrane region" description="Helical" evidence="12">
    <location>
        <begin position="487"/>
        <end position="504"/>
    </location>
</feature>
<protein>
    <recommendedName>
        <fullName evidence="13">FAD-binding FR-type domain-containing protein</fullName>
    </recommendedName>
</protein>
<evidence type="ECO:0000256" key="4">
    <source>
        <dbReference type="ARBA" id="ARBA00022692"/>
    </source>
</evidence>
<dbReference type="Pfam" id="PF08022">
    <property type="entry name" value="FAD_binding_8"/>
    <property type="match status" value="1"/>
</dbReference>
<dbReference type="Gene3D" id="3.40.50.720">
    <property type="entry name" value="NAD(P)-binding Rossmann-like Domain"/>
    <property type="match status" value="1"/>
</dbReference>
<dbReference type="PANTHER" id="PTHR32361:SF12">
    <property type="entry name" value="PUTATIVE (AFU_ORTHOLOGUE AFUA_1G14340)-RELATED"/>
    <property type="match status" value="1"/>
</dbReference>
<feature type="transmembrane region" description="Helical" evidence="12">
    <location>
        <begin position="516"/>
        <end position="534"/>
    </location>
</feature>
<dbReference type="GO" id="GO:0006826">
    <property type="term" value="P:iron ion transport"/>
    <property type="evidence" value="ECO:0007669"/>
    <property type="project" value="TreeGrafter"/>
</dbReference>
<evidence type="ECO:0000256" key="12">
    <source>
        <dbReference type="SAM" id="Phobius"/>
    </source>
</evidence>
<dbReference type="PROSITE" id="PS51384">
    <property type="entry name" value="FAD_FR"/>
    <property type="match status" value="1"/>
</dbReference>
<dbReference type="InterPro" id="IPR002347">
    <property type="entry name" value="SDR_fam"/>
</dbReference>
<dbReference type="SUPFAM" id="SSF52343">
    <property type="entry name" value="Ferredoxin reductase-like, C-terminal NADP-linked domain"/>
    <property type="match status" value="1"/>
</dbReference>
<evidence type="ECO:0000256" key="6">
    <source>
        <dbReference type="ARBA" id="ARBA00022982"/>
    </source>
</evidence>
<accession>A0A1D2JAN7</accession>
<feature type="transmembrane region" description="Helical" evidence="12">
    <location>
        <begin position="285"/>
        <end position="307"/>
    </location>
</feature>
<dbReference type="GO" id="GO:0005886">
    <property type="term" value="C:plasma membrane"/>
    <property type="evidence" value="ECO:0007669"/>
    <property type="project" value="TreeGrafter"/>
</dbReference>
<evidence type="ECO:0000259" key="13">
    <source>
        <dbReference type="PROSITE" id="PS51384"/>
    </source>
</evidence>
<name>A0A1D2JAN7_PARBR</name>
<keyword evidence="3" id="KW-0813">Transport</keyword>
<dbReference type="Pfam" id="PF01794">
    <property type="entry name" value="Ferric_reduct"/>
    <property type="match status" value="1"/>
</dbReference>
<dbReference type="CDD" id="cd06186">
    <property type="entry name" value="NOX_Duox_like_FAD_NADP"/>
    <property type="match status" value="1"/>
</dbReference>
<dbReference type="InterPro" id="IPR013130">
    <property type="entry name" value="Fe3_Rdtase_TM_dom"/>
</dbReference>
<dbReference type="InterPro" id="IPR051410">
    <property type="entry name" value="Ferric/Cupric_Reductase"/>
</dbReference>
<dbReference type="PROSITE" id="PS00061">
    <property type="entry name" value="ADH_SHORT"/>
    <property type="match status" value="1"/>
</dbReference>
<evidence type="ECO:0000256" key="5">
    <source>
        <dbReference type="ARBA" id="ARBA00022857"/>
    </source>
</evidence>
<keyword evidence="5" id="KW-0521">NADP</keyword>
<evidence type="ECO:0000256" key="2">
    <source>
        <dbReference type="ARBA" id="ARBA00006278"/>
    </source>
</evidence>
<evidence type="ECO:0000256" key="1">
    <source>
        <dbReference type="ARBA" id="ARBA00004141"/>
    </source>
</evidence>
<evidence type="ECO:0000256" key="9">
    <source>
        <dbReference type="ARBA" id="ARBA00023065"/>
    </source>
</evidence>
<evidence type="ECO:0000256" key="7">
    <source>
        <dbReference type="ARBA" id="ARBA00022989"/>
    </source>
</evidence>
<evidence type="ECO:0000313" key="14">
    <source>
        <dbReference type="EMBL" id="ODH24422.1"/>
    </source>
</evidence>